<comment type="caution">
    <text evidence="4">The sequence shown here is derived from an EMBL/GenBank/DDBJ whole genome shotgun (WGS) entry which is preliminary data.</text>
</comment>
<reference evidence="4" key="1">
    <citation type="submission" date="2023-10" db="EMBL/GenBank/DDBJ databases">
        <title>Genome assembly of Pristionchus species.</title>
        <authorList>
            <person name="Yoshida K."/>
            <person name="Sommer R.J."/>
        </authorList>
    </citation>
    <scope>NUCLEOTIDE SEQUENCE</scope>
    <source>
        <strain evidence="4">RS0144</strain>
    </source>
</reference>
<dbReference type="Proteomes" id="UP001432027">
    <property type="component" value="Unassembled WGS sequence"/>
</dbReference>
<keyword evidence="5" id="KW-1185">Reference proteome</keyword>
<feature type="region of interest" description="Disordered" evidence="3">
    <location>
        <begin position="307"/>
        <end position="330"/>
    </location>
</feature>
<dbReference type="AlphaFoldDB" id="A0AAV5TR43"/>
<keyword evidence="2" id="KW-0121">Carboxypeptidase</keyword>
<feature type="compositionally biased region" description="Low complexity" evidence="3">
    <location>
        <begin position="316"/>
        <end position="326"/>
    </location>
</feature>
<dbReference type="Gene3D" id="3.40.50.1820">
    <property type="entry name" value="alpha/beta hydrolase"/>
    <property type="match status" value="1"/>
</dbReference>
<protein>
    <recommendedName>
        <fullName evidence="2">Carboxypeptidase</fullName>
        <ecNumber evidence="2">3.4.16.-</ecNumber>
    </recommendedName>
</protein>
<dbReference type="Pfam" id="PF00450">
    <property type="entry name" value="Peptidase_S10"/>
    <property type="match status" value="1"/>
</dbReference>
<evidence type="ECO:0000256" key="3">
    <source>
        <dbReference type="SAM" id="MobiDB-lite"/>
    </source>
</evidence>
<dbReference type="Gene3D" id="3.40.50.12670">
    <property type="match status" value="1"/>
</dbReference>
<dbReference type="EC" id="3.4.16.-" evidence="2"/>
<proteinExistence type="inferred from homology"/>
<sequence>FLLVPALHTIGQDDLVKDLPGLLFQPNFRTYSGYVNANPQETWKMHYWLFESRHDSAKDPLLVWLHGGPGCSSLAAMLQEVGPFYVTYDGQSLFENVHSWNQRANVLALESPIGVGFSYDSAVANYSTADDDQTASQNYKALKDFFKRVQTEYGDRDFYLAGESYAGIYIPTLSKLLVDGIKSGDFPNKNFQGAAIGNGFMDAKKLINSRVLWGNSHGRMAVEDWDTVKSECATGEERDVEKYDFTQYFTTHNGMDYFSDGSFCGNLTAPMLALDDNMDQYNFSQDCYRSRPPVGMSKVVRDTKGINRNRVKRSAGSKSANNKNSADNLWQDSTDTQLEYPCWNEDAVTLYLNRKDVQDALHIPQEWRERSGGKWFGCNDRIYDQYNVTYTSTHDIFNYILTNYDQPFRFL</sequence>
<evidence type="ECO:0000256" key="2">
    <source>
        <dbReference type="RuleBase" id="RU361156"/>
    </source>
</evidence>
<dbReference type="PANTHER" id="PTHR11802:SF490">
    <property type="entry name" value="CARBOXYPEPTIDASE"/>
    <property type="match status" value="1"/>
</dbReference>
<feature type="non-terminal residue" evidence="4">
    <location>
        <position position="1"/>
    </location>
</feature>
<evidence type="ECO:0000256" key="1">
    <source>
        <dbReference type="ARBA" id="ARBA00009431"/>
    </source>
</evidence>
<dbReference type="PROSITE" id="PS00131">
    <property type="entry name" value="CARBOXYPEPT_SER_SER"/>
    <property type="match status" value="1"/>
</dbReference>
<feature type="non-terminal residue" evidence="4">
    <location>
        <position position="411"/>
    </location>
</feature>
<dbReference type="EMBL" id="BTSX01000004">
    <property type="protein sequence ID" value="GMS96750.1"/>
    <property type="molecule type" value="Genomic_DNA"/>
</dbReference>
<dbReference type="PRINTS" id="PR00724">
    <property type="entry name" value="CRBOXYPTASEC"/>
</dbReference>
<dbReference type="InterPro" id="IPR001563">
    <property type="entry name" value="Peptidase_S10"/>
</dbReference>
<gene>
    <name evidence="4" type="ORF">PENTCL1PPCAC_18925</name>
</gene>
<name>A0AAV5TR43_9BILA</name>
<dbReference type="PANTHER" id="PTHR11802">
    <property type="entry name" value="SERINE PROTEASE FAMILY S10 SERINE CARBOXYPEPTIDASE"/>
    <property type="match status" value="1"/>
</dbReference>
<dbReference type="SUPFAM" id="SSF53474">
    <property type="entry name" value="alpha/beta-Hydrolases"/>
    <property type="match status" value="1"/>
</dbReference>
<evidence type="ECO:0000313" key="4">
    <source>
        <dbReference type="EMBL" id="GMS96750.1"/>
    </source>
</evidence>
<comment type="similarity">
    <text evidence="1 2">Belongs to the peptidase S10 family.</text>
</comment>
<dbReference type="GO" id="GO:0004185">
    <property type="term" value="F:serine-type carboxypeptidase activity"/>
    <property type="evidence" value="ECO:0007669"/>
    <property type="project" value="UniProtKB-UniRule"/>
</dbReference>
<keyword evidence="2" id="KW-0645">Protease</keyword>
<dbReference type="GO" id="GO:0006508">
    <property type="term" value="P:proteolysis"/>
    <property type="evidence" value="ECO:0007669"/>
    <property type="project" value="UniProtKB-KW"/>
</dbReference>
<evidence type="ECO:0000313" key="5">
    <source>
        <dbReference type="Proteomes" id="UP001432027"/>
    </source>
</evidence>
<organism evidence="4 5">
    <name type="scientific">Pristionchus entomophagus</name>
    <dbReference type="NCBI Taxonomy" id="358040"/>
    <lineage>
        <taxon>Eukaryota</taxon>
        <taxon>Metazoa</taxon>
        <taxon>Ecdysozoa</taxon>
        <taxon>Nematoda</taxon>
        <taxon>Chromadorea</taxon>
        <taxon>Rhabditida</taxon>
        <taxon>Rhabditina</taxon>
        <taxon>Diplogasteromorpha</taxon>
        <taxon>Diplogasteroidea</taxon>
        <taxon>Neodiplogasteridae</taxon>
        <taxon>Pristionchus</taxon>
    </lineage>
</organism>
<accession>A0AAV5TR43</accession>
<dbReference type="InterPro" id="IPR029058">
    <property type="entry name" value="AB_hydrolase_fold"/>
</dbReference>
<dbReference type="InterPro" id="IPR018202">
    <property type="entry name" value="Ser_caboxypep_ser_AS"/>
</dbReference>
<keyword evidence="2" id="KW-0378">Hydrolase</keyword>